<accession>A0ABT7PPR7</accession>
<dbReference type="Proteomes" id="UP001239462">
    <property type="component" value="Unassembled WGS sequence"/>
</dbReference>
<evidence type="ECO:0000256" key="1">
    <source>
        <dbReference type="SAM" id="Phobius"/>
    </source>
</evidence>
<keyword evidence="3" id="KW-1185">Reference proteome</keyword>
<keyword evidence="1" id="KW-1133">Transmembrane helix</keyword>
<gene>
    <name evidence="2" type="ORF">QTN89_23735</name>
</gene>
<dbReference type="InterPro" id="IPR013783">
    <property type="entry name" value="Ig-like_fold"/>
</dbReference>
<keyword evidence="1" id="KW-0472">Membrane</keyword>
<dbReference type="Gene3D" id="2.60.40.10">
    <property type="entry name" value="Immunoglobulins"/>
    <property type="match status" value="1"/>
</dbReference>
<dbReference type="InterPro" id="IPR036116">
    <property type="entry name" value="FN3_sf"/>
</dbReference>
<reference evidence="2 3" key="1">
    <citation type="submission" date="2023-06" db="EMBL/GenBank/DDBJ databases">
        <title>Roseiconus lacunae JC819 isolated from Gulf of Mannar region, Tamil Nadu.</title>
        <authorList>
            <person name="Pk S."/>
            <person name="Ch S."/>
            <person name="Ch V.R."/>
        </authorList>
    </citation>
    <scope>NUCLEOTIDE SEQUENCE [LARGE SCALE GENOMIC DNA]</scope>
    <source>
        <strain evidence="2 3">JC819</strain>
    </source>
</reference>
<proteinExistence type="predicted"/>
<organism evidence="2 3">
    <name type="scientific">Roseiconus lacunae</name>
    <dbReference type="NCBI Taxonomy" id="2605694"/>
    <lineage>
        <taxon>Bacteria</taxon>
        <taxon>Pseudomonadati</taxon>
        <taxon>Planctomycetota</taxon>
        <taxon>Planctomycetia</taxon>
        <taxon>Pirellulales</taxon>
        <taxon>Pirellulaceae</taxon>
        <taxon>Roseiconus</taxon>
    </lineage>
</organism>
<dbReference type="SUPFAM" id="SSF49265">
    <property type="entry name" value="Fibronectin type III"/>
    <property type="match status" value="1"/>
</dbReference>
<evidence type="ECO:0000313" key="3">
    <source>
        <dbReference type="Proteomes" id="UP001239462"/>
    </source>
</evidence>
<keyword evidence="1" id="KW-0812">Transmembrane</keyword>
<feature type="transmembrane region" description="Helical" evidence="1">
    <location>
        <begin position="122"/>
        <end position="143"/>
    </location>
</feature>
<evidence type="ECO:0000313" key="2">
    <source>
        <dbReference type="EMBL" id="MDM4018483.1"/>
    </source>
</evidence>
<sequence length="156" mass="16604">MAKFFAVIVAIGLAADLKANADSKSTEPGGAASPFDFVDLPSSPAREGYVTLSWEPYEAASRYEVVDGGGKVIHSGVFPQAFISGLSDGEYRYRVRAVNASGEILVQSASTATIEVSHWPAIYVWPLLGVGFFVVAAVVFVIVAGERWASTEEVSR</sequence>
<name>A0ABT7PPR7_9BACT</name>
<dbReference type="EMBL" id="JASZZN010000022">
    <property type="protein sequence ID" value="MDM4018483.1"/>
    <property type="molecule type" value="Genomic_DNA"/>
</dbReference>
<comment type="caution">
    <text evidence="2">The sequence shown here is derived from an EMBL/GenBank/DDBJ whole genome shotgun (WGS) entry which is preliminary data.</text>
</comment>
<protein>
    <submittedName>
        <fullName evidence="2">Fibronectin type III domain-containing protein</fullName>
    </submittedName>
</protein>
<dbReference type="RefSeq" id="WP_149497759.1">
    <property type="nucleotide sequence ID" value="NZ_JASZZN010000022.1"/>
</dbReference>